<dbReference type="EMBL" id="LGAV01000006">
    <property type="protein sequence ID" value="KOS13416.1"/>
    <property type="molecule type" value="Genomic_DNA"/>
</dbReference>
<accession>A0A0M8MIZ9</accession>
<gene>
    <name evidence="2" type="ORF">Malapachy_0166</name>
</gene>
<organism evidence="2 3">
    <name type="scientific">Malassezia pachydermatis</name>
    <dbReference type="NCBI Taxonomy" id="77020"/>
    <lineage>
        <taxon>Eukaryota</taxon>
        <taxon>Fungi</taxon>
        <taxon>Dikarya</taxon>
        <taxon>Basidiomycota</taxon>
        <taxon>Ustilaginomycotina</taxon>
        <taxon>Malasseziomycetes</taxon>
        <taxon>Malasseziales</taxon>
        <taxon>Malasseziaceae</taxon>
        <taxon>Malassezia</taxon>
    </lineage>
</organism>
<evidence type="ECO:0000259" key="1">
    <source>
        <dbReference type="PROSITE" id="PS51733"/>
    </source>
</evidence>
<dbReference type="PROSITE" id="PS51733">
    <property type="entry name" value="BPL_LPL_CATALYTIC"/>
    <property type="match status" value="1"/>
</dbReference>
<dbReference type="STRING" id="77020.A0A0M8MIZ9"/>
<evidence type="ECO:0000313" key="3">
    <source>
        <dbReference type="Proteomes" id="UP000037751"/>
    </source>
</evidence>
<dbReference type="SUPFAM" id="SSF55681">
    <property type="entry name" value="Class II aaRS and biotin synthetases"/>
    <property type="match status" value="1"/>
</dbReference>
<dbReference type="Pfam" id="PF09825">
    <property type="entry name" value="BPL_N"/>
    <property type="match status" value="1"/>
</dbReference>
<dbReference type="AlphaFoldDB" id="A0A0M8MIZ9"/>
<sequence length="575" mass="61900">MANVLVCRGAGIAARDASHLYDVLGKIGREAWDVQYVDEATLASAPWIASTRLLVVPAVDSEVWASAWRTPSPQGSSPLARIQHYVQEGGILWICGADTALREEVCAGSSSSRRTLGQTADGVDILAWQVKNGHVMVAPSAIEVQRVRTWLAALPMQLPSMPEGVPTVTPMLVASTSAPLLEAWRTSLQASAHPSTTDTPLVVHDTKYTLAVYTPSSLDHVQTWLSSLPPKDNHTDFLVVPVRLLEDASQYAPAFVFPTYYDALQRARGLSSALPWPSPRSFTTRIGDVVAYGRVVDSTQTLLESNHALLQACREGTTFIATQQVQGRGRGGNVWISPQGCLQFSTVVRLPMHIGSKAVFLQYLAALAIVYGLSEAYPAVRGRVRIKWPNDVYAQVDTPQRGSMDVQEDGQVKHFVKMGGILVTAVCLGDTFHAIVGCGVNCLNDQPTTSVHALAGTDTVTQEACAGAIVGALESALRTFIDASYSFAPFADAYRAAWLHSDQVIRLASHGTEPMRIVGITSHTGLLRTVPTSSWIRSRDEAAWHGAHVAGAVDVQPDGNSFDMLAGLVQPKSHP</sequence>
<comment type="caution">
    <text evidence="2">The sequence shown here is derived from an EMBL/GenBank/DDBJ whole genome shotgun (WGS) entry which is preliminary data.</text>
</comment>
<dbReference type="Gene3D" id="3.30.930.10">
    <property type="entry name" value="Bira Bifunctional Protein, Domain 2"/>
    <property type="match status" value="1"/>
</dbReference>
<evidence type="ECO:0000313" key="2">
    <source>
        <dbReference type="EMBL" id="KOS13416.1"/>
    </source>
</evidence>
<proteinExistence type="predicted"/>
<dbReference type="InterPro" id="IPR019197">
    <property type="entry name" value="Biotin-prot_ligase_N"/>
</dbReference>
<keyword evidence="3" id="KW-1185">Reference proteome</keyword>
<name>A0A0M8MIZ9_9BASI</name>
<dbReference type="GeneID" id="28726574"/>
<dbReference type="InterPro" id="IPR045864">
    <property type="entry name" value="aa-tRNA-synth_II/BPL/LPL"/>
</dbReference>
<dbReference type="InterPro" id="IPR004143">
    <property type="entry name" value="BPL_LPL_catalytic"/>
</dbReference>
<dbReference type="GO" id="GO:0004077">
    <property type="term" value="F:biotin--[biotin carboxyl-carrier protein] ligase activity"/>
    <property type="evidence" value="ECO:0007669"/>
    <property type="project" value="TreeGrafter"/>
</dbReference>
<dbReference type="Pfam" id="PF03099">
    <property type="entry name" value="BPL_LplA_LipB"/>
    <property type="match status" value="1"/>
</dbReference>
<dbReference type="PANTHER" id="PTHR12835">
    <property type="entry name" value="BIOTIN PROTEIN LIGASE"/>
    <property type="match status" value="1"/>
</dbReference>
<dbReference type="PANTHER" id="PTHR12835:SF5">
    <property type="entry name" value="BIOTIN--PROTEIN LIGASE"/>
    <property type="match status" value="1"/>
</dbReference>
<dbReference type="RefSeq" id="XP_017991048.1">
    <property type="nucleotide sequence ID" value="XM_018134699.1"/>
</dbReference>
<feature type="domain" description="BPL/LPL catalytic" evidence="1">
    <location>
        <begin position="275"/>
        <end position="481"/>
    </location>
</feature>
<dbReference type="Proteomes" id="UP000037751">
    <property type="component" value="Unassembled WGS sequence"/>
</dbReference>
<dbReference type="GO" id="GO:0005737">
    <property type="term" value="C:cytoplasm"/>
    <property type="evidence" value="ECO:0007669"/>
    <property type="project" value="TreeGrafter"/>
</dbReference>
<protein>
    <submittedName>
        <fullName evidence="2">Bpl1-biotin holocarboxylase synthetase</fullName>
    </submittedName>
</protein>
<dbReference type="OrthoDB" id="10250105at2759"/>
<reference evidence="2 3" key="1">
    <citation type="submission" date="2015-07" db="EMBL/GenBank/DDBJ databases">
        <title>Draft Genome Sequence of Malassezia furfur CBS1878 and Malassezia pachydermatis CBS1879.</title>
        <authorList>
            <person name="Triana S."/>
            <person name="Ohm R."/>
            <person name="Gonzalez A."/>
            <person name="DeCock H."/>
            <person name="Restrepo S."/>
            <person name="Celis A."/>
        </authorList>
    </citation>
    <scope>NUCLEOTIDE SEQUENCE [LARGE SCALE GENOMIC DNA]</scope>
    <source>
        <strain evidence="2 3">CBS 1879</strain>
    </source>
</reference>
<dbReference type="VEuPathDB" id="FungiDB:Malapachy_0166"/>